<dbReference type="Pfam" id="PF01547">
    <property type="entry name" value="SBP_bac_1"/>
    <property type="match status" value="1"/>
</dbReference>
<organism evidence="3 4">
    <name type="scientific">Brachyspira hampsonii 30446</name>
    <dbReference type="NCBI Taxonomy" id="1289135"/>
    <lineage>
        <taxon>Bacteria</taxon>
        <taxon>Pseudomonadati</taxon>
        <taxon>Spirochaetota</taxon>
        <taxon>Spirochaetia</taxon>
        <taxon>Brachyspirales</taxon>
        <taxon>Brachyspiraceae</taxon>
        <taxon>Brachyspira</taxon>
    </lineage>
</organism>
<sequence length="416" mass="47160">MKKLFLLGFGVFLLFILFACGKADDPNKKKIVYWSMWNEVEPQGQVIKAAIEDFMKKYPDITVEVNWNGREIRKTLQPALDNNQTIDIWDEDLERTIRTWGKYALPLDDYITKTYDTTDGKAYQDVVIKSLLDLGRTFTDDGKLYAVPYQPFTFLIMYNKDHFAKAGITKVPETWAEFKDACGKLKAAGFIPITVDDAYVDVIIGYQIARYKGSDWVKKLVQEGLWDDPAVLQAAKDWEEMYKLGYISPNVAGNKYPQGQQEIANGEVSMYLNGTWLVNEIMPTTGPDFPWGQFAYPTVPNGVSGLYDLNYGGQSFQVNKNTQYPEEVFQLIVHLTTGEWDKQLAEKTYGVPMANTTDWPKQLTDAKEVFAKLGSCYPWAGGIEFNPDKTPVITAAFTGVLTGKNTAEQFIEEVKK</sequence>
<dbReference type="GO" id="GO:0042597">
    <property type="term" value="C:periplasmic space"/>
    <property type="evidence" value="ECO:0007669"/>
    <property type="project" value="UniProtKB-SubCell"/>
</dbReference>
<dbReference type="OrthoDB" id="1824059at2"/>
<name>A0A2U4EZM9_9SPIR</name>
<dbReference type="Proteomes" id="UP000011663">
    <property type="component" value="Unassembled WGS sequence"/>
</dbReference>
<gene>
    <name evidence="3" type="ORF">A966_11881</name>
</gene>
<dbReference type="PANTHER" id="PTHR43649:SF12">
    <property type="entry name" value="DIACETYLCHITOBIOSE BINDING PROTEIN DASA"/>
    <property type="match status" value="1"/>
</dbReference>
<reference evidence="3 4" key="1">
    <citation type="submission" date="2012-07" db="EMBL/GenBank/DDBJ databases">
        <title>Genome sequence of Brachyspira sp. 30446, isolated from a pig with mucohaemorrhagic colitis.</title>
        <authorList>
            <person name="Rubin J.E."/>
            <person name="Fernando C."/>
            <person name="Harding J.C.S."/>
            <person name="Hill J.E."/>
        </authorList>
    </citation>
    <scope>NUCLEOTIDE SEQUENCE [LARGE SCALE GENOMIC DNA]</scope>
    <source>
        <strain evidence="3 4">30446</strain>
    </source>
</reference>
<dbReference type="Gene3D" id="3.40.190.10">
    <property type="entry name" value="Periplasmic binding protein-like II"/>
    <property type="match status" value="2"/>
</dbReference>
<dbReference type="AlphaFoldDB" id="A0A2U4EZM9"/>
<comment type="similarity">
    <text evidence="2">Belongs to the bacterial solute-binding protein 1 family.</text>
</comment>
<dbReference type="GeneID" id="66488780"/>
<accession>A0A2U4EZM9</accession>
<dbReference type="SUPFAM" id="SSF53850">
    <property type="entry name" value="Periplasmic binding protein-like II"/>
    <property type="match status" value="1"/>
</dbReference>
<protein>
    <submittedName>
        <fullName evidence="3">Sugar ABC transporter periplasmic protein</fullName>
    </submittedName>
</protein>
<dbReference type="PANTHER" id="PTHR43649">
    <property type="entry name" value="ARABINOSE-BINDING PROTEIN-RELATED"/>
    <property type="match status" value="1"/>
</dbReference>
<evidence type="ECO:0000256" key="1">
    <source>
        <dbReference type="ARBA" id="ARBA00004418"/>
    </source>
</evidence>
<dbReference type="STRING" id="1289135.A966_11881"/>
<dbReference type="EMBL" id="ALNZ01000034">
    <property type="protein sequence ID" value="EKV56059.1"/>
    <property type="molecule type" value="Genomic_DNA"/>
</dbReference>
<dbReference type="InterPro" id="IPR006059">
    <property type="entry name" value="SBP"/>
</dbReference>
<evidence type="ECO:0000256" key="2">
    <source>
        <dbReference type="ARBA" id="ARBA00008520"/>
    </source>
</evidence>
<dbReference type="InterPro" id="IPR050490">
    <property type="entry name" value="Bact_solute-bd_prot1"/>
</dbReference>
<dbReference type="RefSeq" id="WP_008725696.1">
    <property type="nucleotide sequence ID" value="NZ_JH994111.1"/>
</dbReference>
<evidence type="ECO:0000313" key="4">
    <source>
        <dbReference type="Proteomes" id="UP000011663"/>
    </source>
</evidence>
<evidence type="ECO:0000313" key="3">
    <source>
        <dbReference type="EMBL" id="EKV56059.1"/>
    </source>
</evidence>
<dbReference type="PROSITE" id="PS51257">
    <property type="entry name" value="PROKAR_LIPOPROTEIN"/>
    <property type="match status" value="1"/>
</dbReference>
<comment type="caution">
    <text evidence="3">The sequence shown here is derived from an EMBL/GenBank/DDBJ whole genome shotgun (WGS) entry which is preliminary data.</text>
</comment>
<comment type="subcellular location">
    <subcellularLocation>
        <location evidence="1">Periplasm</location>
    </subcellularLocation>
</comment>
<proteinExistence type="inferred from homology"/>